<organism evidence="1 2">
    <name type="scientific">Brachionus plicatilis</name>
    <name type="common">Marine rotifer</name>
    <name type="synonym">Brachionus muelleri</name>
    <dbReference type="NCBI Taxonomy" id="10195"/>
    <lineage>
        <taxon>Eukaryota</taxon>
        <taxon>Metazoa</taxon>
        <taxon>Spiralia</taxon>
        <taxon>Gnathifera</taxon>
        <taxon>Rotifera</taxon>
        <taxon>Eurotatoria</taxon>
        <taxon>Monogononta</taxon>
        <taxon>Pseudotrocha</taxon>
        <taxon>Ploima</taxon>
        <taxon>Brachionidae</taxon>
        <taxon>Brachionus</taxon>
    </lineage>
</organism>
<comment type="caution">
    <text evidence="1">The sequence shown here is derived from an EMBL/GenBank/DDBJ whole genome shotgun (WGS) entry which is preliminary data.</text>
</comment>
<sequence length="135" mass="15323">MSMKPFHNRANLCKRLQQLGEFKSIKMSCLKVVVLWSNIKTKPALQRQPSENSEDFALNQDASILNSKLTSLEPFSWNENAMNTIQPKKIVFLAPSQVKVQNIIRHVTITLGTMSKFGFIPYGTNTIETIINLDI</sequence>
<dbReference type="AlphaFoldDB" id="A0A3M7QRS3"/>
<evidence type="ECO:0000313" key="2">
    <source>
        <dbReference type="Proteomes" id="UP000276133"/>
    </source>
</evidence>
<proteinExistence type="predicted"/>
<name>A0A3M7QRS3_BRAPC</name>
<dbReference type="Proteomes" id="UP000276133">
    <property type="component" value="Unassembled WGS sequence"/>
</dbReference>
<keyword evidence="2" id="KW-1185">Reference proteome</keyword>
<accession>A0A3M7QRS3</accession>
<reference evidence="1 2" key="1">
    <citation type="journal article" date="2018" name="Sci. Rep.">
        <title>Genomic signatures of local adaptation to the degree of environmental predictability in rotifers.</title>
        <authorList>
            <person name="Franch-Gras L."/>
            <person name="Hahn C."/>
            <person name="Garcia-Roger E.M."/>
            <person name="Carmona M.J."/>
            <person name="Serra M."/>
            <person name="Gomez A."/>
        </authorList>
    </citation>
    <scope>NUCLEOTIDE SEQUENCE [LARGE SCALE GENOMIC DNA]</scope>
    <source>
        <strain evidence="1">HYR1</strain>
    </source>
</reference>
<evidence type="ECO:0000313" key="1">
    <source>
        <dbReference type="EMBL" id="RNA14050.1"/>
    </source>
</evidence>
<protein>
    <submittedName>
        <fullName evidence="1">Uncharacterized protein</fullName>
    </submittedName>
</protein>
<dbReference type="EMBL" id="REGN01005269">
    <property type="protein sequence ID" value="RNA14050.1"/>
    <property type="molecule type" value="Genomic_DNA"/>
</dbReference>
<gene>
    <name evidence="1" type="ORF">BpHYR1_048933</name>
</gene>